<feature type="region of interest" description="Disordered" evidence="2">
    <location>
        <begin position="822"/>
        <end position="855"/>
    </location>
</feature>
<keyword evidence="5" id="KW-1185">Reference proteome</keyword>
<accession>A0A381E6Q4</accession>
<feature type="compositionally biased region" description="Low complexity" evidence="2">
    <location>
        <begin position="583"/>
        <end position="598"/>
    </location>
</feature>
<dbReference type="PANTHER" id="PTHR32114:SF2">
    <property type="entry name" value="ABC TRANSPORTER ABCH.3"/>
    <property type="match status" value="1"/>
</dbReference>
<dbReference type="InterPro" id="IPR027417">
    <property type="entry name" value="P-loop_NTPase"/>
</dbReference>
<proteinExistence type="predicted"/>
<evidence type="ECO:0000259" key="3">
    <source>
        <dbReference type="Pfam" id="PF13476"/>
    </source>
</evidence>
<evidence type="ECO:0000313" key="5">
    <source>
        <dbReference type="Proteomes" id="UP000254572"/>
    </source>
</evidence>
<dbReference type="RefSeq" id="WP_115611512.1">
    <property type="nucleotide sequence ID" value="NZ_UFUW01000001.1"/>
</dbReference>
<dbReference type="Pfam" id="PF13476">
    <property type="entry name" value="AAA_23"/>
    <property type="match status" value="1"/>
</dbReference>
<dbReference type="EMBL" id="UFUW01000001">
    <property type="protein sequence ID" value="SUX22223.1"/>
    <property type="molecule type" value="Genomic_DNA"/>
</dbReference>
<dbReference type="PANTHER" id="PTHR32114">
    <property type="entry name" value="ABC TRANSPORTER ABCH.3"/>
    <property type="match status" value="1"/>
</dbReference>
<evidence type="ECO:0000313" key="4">
    <source>
        <dbReference type="EMBL" id="SUX22223.1"/>
    </source>
</evidence>
<dbReference type="InterPro" id="IPR038729">
    <property type="entry name" value="Rad50/SbcC_AAA"/>
</dbReference>
<evidence type="ECO:0000256" key="2">
    <source>
        <dbReference type="SAM" id="MobiDB-lite"/>
    </source>
</evidence>
<dbReference type="GO" id="GO:0016887">
    <property type="term" value="F:ATP hydrolysis activity"/>
    <property type="evidence" value="ECO:0007669"/>
    <property type="project" value="InterPro"/>
</dbReference>
<feature type="region of interest" description="Disordered" evidence="2">
    <location>
        <begin position="877"/>
        <end position="897"/>
    </location>
</feature>
<feature type="domain" description="Rad50/SbcC-type AAA" evidence="3">
    <location>
        <begin position="6"/>
        <end position="207"/>
    </location>
</feature>
<evidence type="ECO:0000256" key="1">
    <source>
        <dbReference type="SAM" id="Coils"/>
    </source>
</evidence>
<dbReference type="SUPFAM" id="SSF52540">
    <property type="entry name" value="P-loop containing nucleoside triphosphate hydrolases"/>
    <property type="match status" value="1"/>
</dbReference>
<reference evidence="4 5" key="1">
    <citation type="submission" date="2018-06" db="EMBL/GenBank/DDBJ databases">
        <authorList>
            <consortium name="Pathogen Informatics"/>
            <person name="Doyle S."/>
        </authorList>
    </citation>
    <scope>NUCLEOTIDE SEQUENCE [LARGE SCALE GENOMIC DNA]</scope>
    <source>
        <strain evidence="4 5">NCTC13294</strain>
    </source>
</reference>
<feature type="region of interest" description="Disordered" evidence="2">
    <location>
        <begin position="580"/>
        <end position="600"/>
    </location>
</feature>
<gene>
    <name evidence="4" type="primary">sbcC</name>
    <name evidence="4" type="ORF">NCTC13294_01197</name>
</gene>
<feature type="compositionally biased region" description="Basic and acidic residues" evidence="2">
    <location>
        <begin position="879"/>
        <end position="897"/>
    </location>
</feature>
<protein>
    <submittedName>
        <fullName evidence="4">Nuclease sbcCD subunit C</fullName>
    </submittedName>
</protein>
<feature type="region of interest" description="Disordered" evidence="2">
    <location>
        <begin position="909"/>
        <end position="928"/>
    </location>
</feature>
<name>A0A381E6Q4_9GAMM</name>
<feature type="coiled-coil region" evidence="1">
    <location>
        <begin position="502"/>
        <end position="529"/>
    </location>
</feature>
<keyword evidence="1" id="KW-0175">Coiled coil</keyword>
<sequence>MRIEHIRLHNLNSLVGTWEIDLTAPAYRDDNLYAITGPTGAGKTTILDAICLALYGRTPRLARINKNTNDIMSRHTGTCFAEATIAVHDRRYRCYWSQHRARRRADGELQNPKHEIADATSGQLLASSLKTTAATIEQLTGMDYSRFTRAMLLAQGEFAAYLQATPDERAPLLEQITGTAIYSQLSIRAHENYKAARDTLNTLQAETAGITLLTADETAALEAERDTARHAAATLATTQQQTAAALAWLADIARLRAEHAALRDKAAQLAAEAAAFAPERARLERANRAATLDAAYTHLNTLRQQQHDDEHNLATLSAALPGQQSALAAADTALASVQAALAAARQQHDANQPHWQNMRAYDQRLADQQHNLCEHEQRVATTQADLTNAAARHSTLQQQHDDETRQLTACAAWLDIHAADAALARDLDTITLRVQDLAAQQKQNDETAAHTRDTLARHQKNERALAAAETACQKTAAHAATLAAAHDHVSKHLTQHLAGRSLRDYRADKDRLAAQLAAAQNIADLATRRAQLHDGEPCPLCGATEHPYTHGHTPQPDSLRAQYDALNRYITEAETCENEEHNAASAARAAAQNATAAAHNRDLAAQNHANSRANHDAACQQQKQSDEALATARAALAQQLAPYTPTTAATPYNPDDPAAILKTLRQRLHDWQTHTKKHTDLQQQHAATSADLSGSRATLDACQSAHAQAVAQHNTALTTWQHTQNERRAHYGTRDPDAEARAAQHTITRSEHDAQRAQTVRQQAHDTLRDSETRLHDLRQRLAQNSAAISEAAAQFQKDSEAAGIIADTSAQNVGWALAHQTEATPSDARTEKPPLPLAGEGGGEGISRSETQPSPAETAYLAARLPAAARAQLAARAADLDRRQQDNHSRLHDRAARLDATLAQALTDEDESTLREREETARAQQQTHDQTIATINYRLAENQKAHAALRDKQAAIAAQQAETRRWQALHDLIGSADGKKYRNFAQGLTFASVIAHANRQLARMNDRYLLTHDPARPLELDIIDNYQGGETRTTKNLSGGETFLVSLALALGLSHMAGENIRIDTLFLDEGFGTLDEETLESALDTLSALRADGKHIGVISHIAALTERIPTQIRITPEQGGRSRIDGPGCRRGD</sequence>
<feature type="compositionally biased region" description="Basic and acidic residues" evidence="2">
    <location>
        <begin position="913"/>
        <end position="922"/>
    </location>
</feature>
<dbReference type="GO" id="GO:0006302">
    <property type="term" value="P:double-strand break repair"/>
    <property type="evidence" value="ECO:0007669"/>
    <property type="project" value="InterPro"/>
</dbReference>
<dbReference type="Proteomes" id="UP000254572">
    <property type="component" value="Unassembled WGS sequence"/>
</dbReference>
<dbReference type="Pfam" id="PF13558">
    <property type="entry name" value="SbcC_Walker_B"/>
    <property type="match status" value="1"/>
</dbReference>
<dbReference type="OrthoDB" id="9795626at2"/>
<dbReference type="Gene3D" id="3.40.50.300">
    <property type="entry name" value="P-loop containing nucleotide triphosphate hydrolases"/>
    <property type="match status" value="2"/>
</dbReference>
<dbReference type="AlphaFoldDB" id="A0A381E6Q4"/>
<organism evidence="4 5">
    <name type="scientific">Cardiobacterium valvarum</name>
    <dbReference type="NCBI Taxonomy" id="194702"/>
    <lineage>
        <taxon>Bacteria</taxon>
        <taxon>Pseudomonadati</taxon>
        <taxon>Pseudomonadota</taxon>
        <taxon>Gammaproteobacteria</taxon>
        <taxon>Cardiobacteriales</taxon>
        <taxon>Cardiobacteriaceae</taxon>
        <taxon>Cardiobacterium</taxon>
    </lineage>
</organism>